<evidence type="ECO:0000313" key="2">
    <source>
        <dbReference type="Proteomes" id="UP000245626"/>
    </source>
</evidence>
<keyword evidence="2" id="KW-1185">Reference proteome</keyword>
<dbReference type="EMBL" id="KZ819836">
    <property type="protein sequence ID" value="PWN51532.1"/>
    <property type="molecule type" value="Genomic_DNA"/>
</dbReference>
<evidence type="ECO:0000313" key="1">
    <source>
        <dbReference type="EMBL" id="PWN51532.1"/>
    </source>
</evidence>
<protein>
    <submittedName>
        <fullName evidence="1">Uncharacterized protein</fullName>
    </submittedName>
</protein>
<dbReference type="Proteomes" id="UP000245626">
    <property type="component" value="Unassembled WGS sequence"/>
</dbReference>
<accession>A0ACD0P0J1</accession>
<name>A0ACD0P0J1_9BASI</name>
<gene>
    <name evidence="1" type="ORF">IE53DRAFT_386088</name>
</gene>
<reference evidence="1 2" key="1">
    <citation type="journal article" date="2018" name="Mol. Biol. Evol.">
        <title>Broad Genomic Sampling Reveals a Smut Pathogenic Ancestry of the Fungal Clade Ustilaginomycotina.</title>
        <authorList>
            <person name="Kijpornyongpan T."/>
            <person name="Mondo S.J."/>
            <person name="Barry K."/>
            <person name="Sandor L."/>
            <person name="Lee J."/>
            <person name="Lipzen A."/>
            <person name="Pangilinan J."/>
            <person name="LaButti K."/>
            <person name="Hainaut M."/>
            <person name="Henrissat B."/>
            <person name="Grigoriev I.V."/>
            <person name="Spatafora J.W."/>
            <person name="Aime M.C."/>
        </authorList>
    </citation>
    <scope>NUCLEOTIDE SEQUENCE [LARGE SCALE GENOMIC DNA]</scope>
    <source>
        <strain evidence="1 2">SA 807</strain>
    </source>
</reference>
<sequence length="887" mass="98164">MAAPHWSKEKPLRDPYASPQQLDQASASPQISGTPVAESHYYDNHHSSDFTVTEKDYSYQPNYGGAGKYRPEFDDGRNDSTTSLDQAASYPPPRRVNTGYGSDSSHRGGAGLPYRQPAQQQPAKARPAYKRQDSDSWARLLKGAGYQNSGYESHNSSTVGFNSPNGQSKSSIHPSIRLFLYIVGPTALLWIPGIIALTVYDARPSNDYKNPAVWQVGIFWWSCWLSSIWVGWWACRIAAFIIPKLLRHTFGAVATQLKHYIDYLVAVEKYLAIFFWTVVLWIVWLVIIWKNFQDPAKDQIDPSTLDPLSSNSTTIIPTISSSSTADTTSTANLMVTLGRLWFGFVICAAVLLGEKLIIQGIAYNFHRVSYEDRISTSKFHIKVLTTLYENSRDLHRKDTYLAAEQEVKRKSGMYLAKAKLKRTQEKVKIAAQTSSSILGTVASEIAGQAVLQPNNPRSIVVSALNSRKQTQALARRIWYSFVPVGKNEILLDDVLPCFPDAITAEAAFEVFDKDMNGDVTKEELEAACLEVHRERLALAASMRDVDSAVGRLDSIFMSFFVLISLVIIAALLSVKFGSLVTSFGTIILGLSWLIGSTAQETLAAILFLFVKHPYDVGDRVDIGDDSYIVKEMNLLTTVFKTTNGKNVMVSHAQLATKPIVNLRRSGPIEETFKFSVAFNTSFQQIEQLRAKMVHWLDGEKRDFLPGLDISVVDYEDQSSMVLSAGIRYKSNWQMGGLKAQRRNRWLCQLKIFLAECRIFGPAGDPNALATKRVTMVPYPVPAEDGEVGTSAQEGVSKTMGGGERSYRFMDKGAINGDLDAFDDLAGDRTPGTVPTSRAPSPANALEQGRFRPPPGTGLPAGAAAPPYLRRNIGRQPKEAYEMKGSPI</sequence>
<proteinExistence type="predicted"/>
<organism evidence="1 2">
    <name type="scientific">Violaceomyces palustris</name>
    <dbReference type="NCBI Taxonomy" id="1673888"/>
    <lineage>
        <taxon>Eukaryota</taxon>
        <taxon>Fungi</taxon>
        <taxon>Dikarya</taxon>
        <taxon>Basidiomycota</taxon>
        <taxon>Ustilaginomycotina</taxon>
        <taxon>Ustilaginomycetes</taxon>
        <taxon>Violaceomycetales</taxon>
        <taxon>Violaceomycetaceae</taxon>
        <taxon>Violaceomyces</taxon>
    </lineage>
</organism>